<sequence length="156" mass="17366">MQCSEEAEKKILRENLSASQKPNEIGDIATGLKARDFKESQSDPQVLDVFEKWSACMAQKGYHYAEPQDASKDGRWKDSGQSTAEAIKAEVTPAEIQTAIAEVECVRKTNMLGISFAIEAEYEKKDIEKNAEALNKLKAQNDQAARNIDRLWAQSG</sequence>
<reference evidence="3" key="1">
    <citation type="submission" date="2023-03" db="EMBL/GenBank/DDBJ databases">
        <title>Actinoallomurus iriomotensis NBRC 103681.</title>
        <authorList>
            <person name="Ichikawa N."/>
            <person name="Sato H."/>
            <person name="Tonouchi N."/>
        </authorList>
    </citation>
    <scope>NUCLEOTIDE SEQUENCE</scope>
    <source>
        <strain evidence="3">NBRC 103681</strain>
    </source>
</reference>
<proteinExistence type="predicted"/>
<feature type="coiled-coil region" evidence="1">
    <location>
        <begin position="117"/>
        <end position="154"/>
    </location>
</feature>
<evidence type="ECO:0000256" key="2">
    <source>
        <dbReference type="SAM" id="MobiDB-lite"/>
    </source>
</evidence>
<evidence type="ECO:0000313" key="4">
    <source>
        <dbReference type="Proteomes" id="UP001165135"/>
    </source>
</evidence>
<dbReference type="RefSeq" id="WP_285630424.1">
    <property type="nucleotide sequence ID" value="NZ_BSTJ01000011.1"/>
</dbReference>
<evidence type="ECO:0000256" key="1">
    <source>
        <dbReference type="SAM" id="Coils"/>
    </source>
</evidence>
<evidence type="ECO:0000313" key="3">
    <source>
        <dbReference type="EMBL" id="GLY79256.1"/>
    </source>
</evidence>
<dbReference type="AlphaFoldDB" id="A0A9W6RN10"/>
<dbReference type="Proteomes" id="UP001165135">
    <property type="component" value="Unassembled WGS sequence"/>
</dbReference>
<comment type="caution">
    <text evidence="3">The sequence shown here is derived from an EMBL/GenBank/DDBJ whole genome shotgun (WGS) entry which is preliminary data.</text>
</comment>
<name>A0A9W6RN10_9ACTN</name>
<keyword evidence="1" id="KW-0175">Coiled coil</keyword>
<accession>A0A9W6RN10</accession>
<feature type="compositionally biased region" description="Basic and acidic residues" evidence="2">
    <location>
        <begin position="1"/>
        <end position="13"/>
    </location>
</feature>
<protein>
    <submittedName>
        <fullName evidence="3">Uncharacterized protein</fullName>
    </submittedName>
</protein>
<feature type="region of interest" description="Disordered" evidence="2">
    <location>
        <begin position="1"/>
        <end position="24"/>
    </location>
</feature>
<gene>
    <name evidence="3" type="ORF">Airi01_075230</name>
</gene>
<organism evidence="3 4">
    <name type="scientific">Actinoallomurus iriomotensis</name>
    <dbReference type="NCBI Taxonomy" id="478107"/>
    <lineage>
        <taxon>Bacteria</taxon>
        <taxon>Bacillati</taxon>
        <taxon>Actinomycetota</taxon>
        <taxon>Actinomycetes</taxon>
        <taxon>Streptosporangiales</taxon>
        <taxon>Thermomonosporaceae</taxon>
        <taxon>Actinoallomurus</taxon>
    </lineage>
</organism>
<dbReference type="EMBL" id="BSTJ01000011">
    <property type="protein sequence ID" value="GLY79256.1"/>
    <property type="molecule type" value="Genomic_DNA"/>
</dbReference>